<accession>A0A1E8F964</accession>
<evidence type="ECO:0000313" key="3">
    <source>
        <dbReference type="Proteomes" id="UP000176037"/>
    </source>
</evidence>
<dbReference type="Proteomes" id="UP000176037">
    <property type="component" value="Unassembled WGS sequence"/>
</dbReference>
<reference evidence="2 3" key="1">
    <citation type="submission" date="2016-09" db="EMBL/GenBank/DDBJ databases">
        <title>Alteromonas lipolytica, a new species isolated from sea water.</title>
        <authorList>
            <person name="Wu Y.-H."/>
            <person name="Cheng H."/>
            <person name="Xu X.-W."/>
        </authorList>
    </citation>
    <scope>NUCLEOTIDE SEQUENCE [LARGE SCALE GENOMIC DNA]</scope>
    <source>
        <strain evidence="2 3">JW12</strain>
    </source>
</reference>
<dbReference type="AlphaFoldDB" id="A0A1E8F964"/>
<keyword evidence="3" id="KW-1185">Reference proteome</keyword>
<dbReference type="STRING" id="1856405.BFC17_06995"/>
<dbReference type="EMBL" id="MJIC01000017">
    <property type="protein sequence ID" value="OFI32454.1"/>
    <property type="molecule type" value="Genomic_DNA"/>
</dbReference>
<name>A0A1E8F964_9ALTE</name>
<dbReference type="RefSeq" id="WP_070178438.1">
    <property type="nucleotide sequence ID" value="NZ_BMJR01000007.1"/>
</dbReference>
<feature type="signal peptide" evidence="1">
    <location>
        <begin position="1"/>
        <end position="23"/>
    </location>
</feature>
<organism evidence="2 3">
    <name type="scientific">Alteromonas lipolytica</name>
    <dbReference type="NCBI Taxonomy" id="1856405"/>
    <lineage>
        <taxon>Bacteria</taxon>
        <taxon>Pseudomonadati</taxon>
        <taxon>Pseudomonadota</taxon>
        <taxon>Gammaproteobacteria</taxon>
        <taxon>Alteromonadales</taxon>
        <taxon>Alteromonadaceae</taxon>
        <taxon>Alteromonas/Salinimonas group</taxon>
        <taxon>Alteromonas</taxon>
    </lineage>
</organism>
<keyword evidence="1" id="KW-0732">Signal</keyword>
<feature type="chain" id="PRO_5009213871" evidence="1">
    <location>
        <begin position="24"/>
        <end position="239"/>
    </location>
</feature>
<gene>
    <name evidence="2" type="ORF">BFC17_06995</name>
</gene>
<evidence type="ECO:0000256" key="1">
    <source>
        <dbReference type="SAM" id="SignalP"/>
    </source>
</evidence>
<proteinExistence type="predicted"/>
<protein>
    <submittedName>
        <fullName evidence="2">Uncharacterized protein</fullName>
    </submittedName>
</protein>
<comment type="caution">
    <text evidence="2">The sequence shown here is derived from an EMBL/GenBank/DDBJ whole genome shotgun (WGS) entry which is preliminary data.</text>
</comment>
<sequence length="239" mass="26448">MSMATICRISVVLVVLLCGCATNPPPLSLGERYQQLAQEESFSVYEMRTLASEAYQQGDLSLMLNAQWKLCQRAVAVNSDGEDCHQLLDLAIIEQDRLSEARANLALYFITRTQSYYQRATAVIPANGEDYSELFAAPVETCITSAQATEWQAMQCYLSGKAAGNEPALQKALTLFRRFNASHNMADSYFVLAKIKLANNEPAIAADFAAKAALLLSQLGESDKAEQVRNWRQDNVYAQ</sequence>
<evidence type="ECO:0000313" key="2">
    <source>
        <dbReference type="EMBL" id="OFI32454.1"/>
    </source>
</evidence>
<dbReference type="OrthoDB" id="6385309at2"/>